<dbReference type="InterPro" id="IPR033742">
    <property type="entry name" value="IQSEC_PH"/>
</dbReference>
<dbReference type="Pfam" id="PF16453">
    <property type="entry name" value="IQ_SEC7_PH"/>
    <property type="match status" value="1"/>
</dbReference>
<feature type="domain" description="IQ motif and SEC7" evidence="1">
    <location>
        <begin position="2"/>
        <end position="70"/>
    </location>
</feature>
<dbReference type="Gene3D" id="2.30.29.30">
    <property type="entry name" value="Pleckstrin-homology domain (PH domain)/Phosphotyrosine-binding domain (PTB)"/>
    <property type="match status" value="1"/>
</dbReference>
<proteinExistence type="predicted"/>
<evidence type="ECO:0000313" key="2">
    <source>
        <dbReference type="EnsemblMetazoa" id="G28212.1:cds"/>
    </source>
</evidence>
<keyword evidence="3" id="KW-1185">Reference proteome</keyword>
<sequence length="115" mass="13352">MYSYKQSFPLSSMQVFLFQTSLSGVHNKVLITLNARNDHDRQKLVEDLREAILDTNGMETLRIEEELQKHSNNHNTLDRHYANDDSRVLMYELMKPSDPSINRLSATDCPALQKE</sequence>
<organism evidence="2 3">
    <name type="scientific">Magallana gigas</name>
    <name type="common">Pacific oyster</name>
    <name type="synonym">Crassostrea gigas</name>
    <dbReference type="NCBI Taxonomy" id="29159"/>
    <lineage>
        <taxon>Eukaryota</taxon>
        <taxon>Metazoa</taxon>
        <taxon>Spiralia</taxon>
        <taxon>Lophotrochozoa</taxon>
        <taxon>Mollusca</taxon>
        <taxon>Bivalvia</taxon>
        <taxon>Autobranchia</taxon>
        <taxon>Pteriomorphia</taxon>
        <taxon>Ostreida</taxon>
        <taxon>Ostreoidea</taxon>
        <taxon>Ostreidae</taxon>
        <taxon>Magallana</taxon>
    </lineage>
</organism>
<dbReference type="OrthoDB" id="430364at2759"/>
<accession>A0A8W8LN72</accession>
<evidence type="ECO:0000313" key="3">
    <source>
        <dbReference type="Proteomes" id="UP000005408"/>
    </source>
</evidence>
<reference evidence="2" key="1">
    <citation type="submission" date="2022-08" db="UniProtKB">
        <authorList>
            <consortium name="EnsemblMetazoa"/>
        </authorList>
    </citation>
    <scope>IDENTIFICATION</scope>
    <source>
        <strain evidence="2">05x7-T-G4-1.051#20</strain>
    </source>
</reference>
<dbReference type="EnsemblMetazoa" id="G28212.1">
    <property type="protein sequence ID" value="G28212.1:cds"/>
    <property type="gene ID" value="G28212"/>
</dbReference>
<dbReference type="AlphaFoldDB" id="A0A8W8LN72"/>
<dbReference type="Proteomes" id="UP000005408">
    <property type="component" value="Unassembled WGS sequence"/>
</dbReference>
<evidence type="ECO:0000259" key="1">
    <source>
        <dbReference type="Pfam" id="PF16453"/>
    </source>
</evidence>
<protein>
    <recommendedName>
        <fullName evidence="1">IQ motif and SEC7 domain-containing protein</fullName>
    </recommendedName>
</protein>
<name>A0A8W8LN72_MAGGI</name>
<dbReference type="InterPro" id="IPR011993">
    <property type="entry name" value="PH-like_dom_sf"/>
</dbReference>